<protein>
    <submittedName>
        <fullName evidence="2">DUF2254 domain-containing protein</fullName>
    </submittedName>
</protein>
<keyword evidence="3" id="KW-1185">Reference proteome</keyword>
<keyword evidence="1" id="KW-0472">Membrane</keyword>
<dbReference type="Pfam" id="PF10011">
    <property type="entry name" value="DUF2254"/>
    <property type="match status" value="1"/>
</dbReference>
<proteinExistence type="predicted"/>
<gene>
    <name evidence="2" type="ORF">MW290_31745</name>
</gene>
<dbReference type="InterPro" id="IPR018723">
    <property type="entry name" value="DUF2254_membrane"/>
</dbReference>
<dbReference type="Proteomes" id="UP001056201">
    <property type="component" value="Chromosome 2"/>
</dbReference>
<sequence>MSDKLIFFLQRITRKTWWRCSLFACFAVAAVALASVLGPYIGRDVALKLGSDSIDSLLNILASSMLTVAIFSASTMVASFSAVSNSATPRAAQLLIEDTTIQNTLAVFIGAFVYSVIALVGLHAHIYGDGGRLVLFGFTLVVLVTVVIVFLRWIDYLSVLGRLGETIRRLEAATRKAMDERLAKPFLGGRAQQDGERGSHEILCPGSGFVMHVSTDLLQARAEELDAELHVHVLPGDFVGPGMAIASCTKPLDEAARQKISDAFSIGPARTFDHDPRFGLVVLGEVAARSLSPAVNDPGTAFDVMATAVRVLSHWSQQRLRQDLAGPVQFDRVSAPAVREAGMVEDLFAPIARYGAAAVEVGETLQRALGSLCGTTGAVPTAARAMSAYAIVRAQHAGLPEVDLQRLRQLAAF</sequence>
<dbReference type="RefSeq" id="WP_250198317.1">
    <property type="nucleotide sequence ID" value="NZ_CP097636.1"/>
</dbReference>
<evidence type="ECO:0000313" key="2">
    <source>
        <dbReference type="EMBL" id="URI10109.1"/>
    </source>
</evidence>
<organism evidence="2 3">
    <name type="scientific">Aquincola tertiaricarbonis</name>
    <dbReference type="NCBI Taxonomy" id="391953"/>
    <lineage>
        <taxon>Bacteria</taxon>
        <taxon>Pseudomonadati</taxon>
        <taxon>Pseudomonadota</taxon>
        <taxon>Betaproteobacteria</taxon>
        <taxon>Burkholderiales</taxon>
        <taxon>Sphaerotilaceae</taxon>
        <taxon>Aquincola</taxon>
    </lineage>
</organism>
<feature type="transmembrane region" description="Helical" evidence="1">
    <location>
        <begin position="104"/>
        <end position="127"/>
    </location>
</feature>
<reference evidence="2" key="1">
    <citation type="submission" date="2022-05" db="EMBL/GenBank/DDBJ databases">
        <title>An RpoN-dependent PEP-CTERM gene is involved in floc formation of an Aquincola tertiaricarbonis strain.</title>
        <authorList>
            <person name="Qiu D."/>
            <person name="Xia M."/>
        </authorList>
    </citation>
    <scope>NUCLEOTIDE SEQUENCE</scope>
    <source>
        <strain evidence="2">RN12</strain>
    </source>
</reference>
<dbReference type="EMBL" id="CP097636">
    <property type="protein sequence ID" value="URI10109.1"/>
    <property type="molecule type" value="Genomic_DNA"/>
</dbReference>
<evidence type="ECO:0000313" key="3">
    <source>
        <dbReference type="Proteomes" id="UP001056201"/>
    </source>
</evidence>
<keyword evidence="1" id="KW-0812">Transmembrane</keyword>
<evidence type="ECO:0000256" key="1">
    <source>
        <dbReference type="SAM" id="Phobius"/>
    </source>
</evidence>
<name>A0ABY4SFX9_AQUTE</name>
<accession>A0ABY4SFX9</accession>
<keyword evidence="1" id="KW-1133">Transmembrane helix</keyword>
<feature type="transmembrane region" description="Helical" evidence="1">
    <location>
        <begin position="133"/>
        <end position="154"/>
    </location>
</feature>
<feature type="transmembrane region" description="Helical" evidence="1">
    <location>
        <begin position="61"/>
        <end position="83"/>
    </location>
</feature>
<feature type="transmembrane region" description="Helical" evidence="1">
    <location>
        <begin position="21"/>
        <end position="41"/>
    </location>
</feature>